<dbReference type="AlphaFoldDB" id="A0AA40C817"/>
<dbReference type="InterPro" id="IPR015797">
    <property type="entry name" value="NUDIX_hydrolase-like_dom_sf"/>
</dbReference>
<dbReference type="SUPFAM" id="SSF55811">
    <property type="entry name" value="Nudix"/>
    <property type="match status" value="1"/>
</dbReference>
<dbReference type="InterPro" id="IPR051325">
    <property type="entry name" value="Nudix_hydrolase_domain"/>
</dbReference>
<dbReference type="Proteomes" id="UP001174934">
    <property type="component" value="Unassembled WGS sequence"/>
</dbReference>
<dbReference type="PANTHER" id="PTHR21340:SF0">
    <property type="entry name" value="BIS(5'-NUCLEOSYL)-TETRAPHOSPHATASE [ASYMMETRICAL]"/>
    <property type="match status" value="1"/>
</dbReference>
<dbReference type="GO" id="GO:0006754">
    <property type="term" value="P:ATP biosynthetic process"/>
    <property type="evidence" value="ECO:0007669"/>
    <property type="project" value="TreeGrafter"/>
</dbReference>
<keyword evidence="1" id="KW-0378">Hydrolase</keyword>
<keyword evidence="4" id="KW-1185">Reference proteome</keyword>
<dbReference type="Gene3D" id="3.90.79.10">
    <property type="entry name" value="Nucleoside Triphosphate Pyrophosphohydrolase"/>
    <property type="match status" value="1"/>
</dbReference>
<comment type="caution">
    <text evidence="3">The sequence shown here is derived from an EMBL/GenBank/DDBJ whole genome shotgun (WGS) entry which is preliminary data.</text>
</comment>
<proteinExistence type="predicted"/>
<dbReference type="InterPro" id="IPR000086">
    <property type="entry name" value="NUDIX_hydrolase_dom"/>
</dbReference>
<dbReference type="PROSITE" id="PS00893">
    <property type="entry name" value="NUDIX_BOX"/>
    <property type="match status" value="1"/>
</dbReference>
<dbReference type="InterPro" id="IPR020084">
    <property type="entry name" value="NUDIX_hydrolase_CS"/>
</dbReference>
<name>A0AA40C817_9PEZI</name>
<dbReference type="EMBL" id="JAULSR010000002">
    <property type="protein sequence ID" value="KAK0628627.1"/>
    <property type="molecule type" value="Genomic_DNA"/>
</dbReference>
<evidence type="ECO:0000259" key="2">
    <source>
        <dbReference type="Pfam" id="PF00293"/>
    </source>
</evidence>
<reference evidence="3" key="1">
    <citation type="submission" date="2023-06" db="EMBL/GenBank/DDBJ databases">
        <title>Genome-scale phylogeny and comparative genomics of the fungal order Sordariales.</title>
        <authorList>
            <consortium name="Lawrence Berkeley National Laboratory"/>
            <person name="Hensen N."/>
            <person name="Bonometti L."/>
            <person name="Westerberg I."/>
            <person name="Brannstrom I.O."/>
            <person name="Guillou S."/>
            <person name="Cros-Aarteil S."/>
            <person name="Calhoun S."/>
            <person name="Haridas S."/>
            <person name="Kuo A."/>
            <person name="Mondo S."/>
            <person name="Pangilinan J."/>
            <person name="Riley R."/>
            <person name="LaButti K."/>
            <person name="Andreopoulos B."/>
            <person name="Lipzen A."/>
            <person name="Chen C."/>
            <person name="Yanf M."/>
            <person name="Daum C."/>
            <person name="Ng V."/>
            <person name="Clum A."/>
            <person name="Steindorff A."/>
            <person name="Ohm R."/>
            <person name="Martin F."/>
            <person name="Silar P."/>
            <person name="Natvig D."/>
            <person name="Lalanne C."/>
            <person name="Gautier V."/>
            <person name="Ament-velasquez S.L."/>
            <person name="Kruys A."/>
            <person name="Hutchinson M.I."/>
            <person name="Powell A.J."/>
            <person name="Barry K."/>
            <person name="Miller A.N."/>
            <person name="Grigoriev I.V."/>
            <person name="Debuchy R."/>
            <person name="Gladieux P."/>
            <person name="Thoren M.H."/>
            <person name="Johannesson H."/>
        </authorList>
    </citation>
    <scope>NUCLEOTIDE SEQUENCE</scope>
    <source>
        <strain evidence="3">SMH3391-2</strain>
    </source>
</reference>
<evidence type="ECO:0000313" key="4">
    <source>
        <dbReference type="Proteomes" id="UP001174934"/>
    </source>
</evidence>
<organism evidence="3 4">
    <name type="scientific">Bombardia bombarda</name>
    <dbReference type="NCBI Taxonomy" id="252184"/>
    <lineage>
        <taxon>Eukaryota</taxon>
        <taxon>Fungi</taxon>
        <taxon>Dikarya</taxon>
        <taxon>Ascomycota</taxon>
        <taxon>Pezizomycotina</taxon>
        <taxon>Sordariomycetes</taxon>
        <taxon>Sordariomycetidae</taxon>
        <taxon>Sordariales</taxon>
        <taxon>Lasiosphaeriaceae</taxon>
        <taxon>Bombardia</taxon>
    </lineage>
</organism>
<evidence type="ECO:0000256" key="1">
    <source>
        <dbReference type="ARBA" id="ARBA00022801"/>
    </source>
</evidence>
<feature type="domain" description="Nudix hydrolase" evidence="2">
    <location>
        <begin position="49"/>
        <end position="176"/>
    </location>
</feature>
<dbReference type="GO" id="GO:0006167">
    <property type="term" value="P:AMP biosynthetic process"/>
    <property type="evidence" value="ECO:0007669"/>
    <property type="project" value="TreeGrafter"/>
</dbReference>
<accession>A0AA40C817</accession>
<sequence>MALEDPDTNPNDKVIGSWLNTIDAKMLFLPAHNITMSCGTVTLDLARAKVLIVWNKRYQIYQLPKGRRNIEETMLSAAVRETYEETGYRVKPLQLNIATRATPAVREPGQGNPLVTDGFVSTEYLGGCLHEDPDAAGSTKTTFFYAATADSTAVPETDTQEEWEKLVPSWIDISDAATTLRFKGEVAAVMKAVEDARKTGLTIGV</sequence>
<gene>
    <name evidence="3" type="ORF">B0T17DRAFT_488116</name>
</gene>
<dbReference type="Pfam" id="PF00293">
    <property type="entry name" value="NUDIX"/>
    <property type="match status" value="1"/>
</dbReference>
<dbReference type="GO" id="GO:0004081">
    <property type="term" value="F:bis(5'-nucleosyl)-tetraphosphatase (asymmetrical) activity"/>
    <property type="evidence" value="ECO:0007669"/>
    <property type="project" value="TreeGrafter"/>
</dbReference>
<protein>
    <recommendedName>
        <fullName evidence="2">Nudix hydrolase domain-containing protein</fullName>
    </recommendedName>
</protein>
<dbReference type="PANTHER" id="PTHR21340">
    <property type="entry name" value="DIADENOSINE 5,5-P1,P4-TETRAPHOSPHATE PYROPHOSPHOHYDROLASE MUTT"/>
    <property type="match status" value="1"/>
</dbReference>
<evidence type="ECO:0000313" key="3">
    <source>
        <dbReference type="EMBL" id="KAK0628627.1"/>
    </source>
</evidence>